<organism evidence="2">
    <name type="scientific">Petromyces alliaceus</name>
    <name type="common">Aspergillus alliaceus</name>
    <dbReference type="NCBI Taxonomy" id="209559"/>
    <lineage>
        <taxon>Eukaryota</taxon>
        <taxon>Fungi</taxon>
        <taxon>Dikarya</taxon>
        <taxon>Ascomycota</taxon>
        <taxon>Pezizomycotina</taxon>
        <taxon>Eurotiomycetes</taxon>
        <taxon>Eurotiomycetidae</taxon>
        <taxon>Eurotiales</taxon>
        <taxon>Aspergillaceae</taxon>
        <taxon>Aspergillus</taxon>
        <taxon>Aspergillus subgen. Circumdati</taxon>
    </lineage>
</organism>
<dbReference type="OrthoDB" id="4245109at2759"/>
<accession>A0A5N7CJE9</accession>
<keyword evidence="4" id="KW-1185">Reference proteome</keyword>
<dbReference type="Gene3D" id="3.30.30.10">
    <property type="entry name" value="Knottin, scorpion toxin-like"/>
    <property type="match status" value="1"/>
</dbReference>
<evidence type="ECO:0000313" key="4">
    <source>
        <dbReference type="Proteomes" id="UP000541154"/>
    </source>
</evidence>
<dbReference type="SUPFAM" id="SSF57095">
    <property type="entry name" value="Scorpion toxin-like"/>
    <property type="match status" value="1"/>
</dbReference>
<name>A0A5N6G8T3_PETAA</name>
<reference evidence="2" key="2">
    <citation type="submission" date="2019-04" db="EMBL/GenBank/DDBJ databases">
        <title>Friends and foes A comparative genomics studyof 23 Aspergillus species from section Flavi.</title>
        <authorList>
            <consortium name="DOE Joint Genome Institute"/>
            <person name="Kjaerbolling I."/>
            <person name="Vesth T."/>
            <person name="Frisvad J.C."/>
            <person name="Nybo J.L."/>
            <person name="Theobald S."/>
            <person name="Kildgaard S."/>
            <person name="Isbrandt T."/>
            <person name="Kuo A."/>
            <person name="Sato A."/>
            <person name="Lyhne E.K."/>
            <person name="Kogle M.E."/>
            <person name="Wiebenga A."/>
            <person name="Kun R.S."/>
            <person name="Lubbers R.J."/>
            <person name="Makela M.R."/>
            <person name="Barry K."/>
            <person name="Chovatia M."/>
            <person name="Clum A."/>
            <person name="Daum C."/>
            <person name="Haridas S."/>
            <person name="He G."/>
            <person name="LaButti K."/>
            <person name="Lipzen A."/>
            <person name="Mondo S."/>
            <person name="Riley R."/>
            <person name="Salamov A."/>
            <person name="Simmons B.A."/>
            <person name="Magnuson J.K."/>
            <person name="Henrissat B."/>
            <person name="Mortensen U.H."/>
            <person name="Larsen T.O."/>
            <person name="Devries R.P."/>
            <person name="Grigoriev I.V."/>
            <person name="Machida M."/>
            <person name="Baker S.E."/>
            <person name="Andersen M.R."/>
        </authorList>
    </citation>
    <scope>NUCLEOTIDE SEQUENCE [LARGE SCALE GENOMIC DNA]</scope>
    <source>
        <strain evidence="2">IBT 14317</strain>
    </source>
</reference>
<reference evidence="3 4" key="1">
    <citation type="submission" date="2019-04" db="EMBL/GenBank/DDBJ databases">
        <title>Aspergillus burnettii sp. nov., novel species from soil in southeast Queensland.</title>
        <authorList>
            <person name="Gilchrist C.L.M."/>
            <person name="Pitt J.I."/>
            <person name="Lange L."/>
            <person name="Lacey H.J."/>
            <person name="Vuong D."/>
            <person name="Midgley D.J."/>
            <person name="Greenfield P."/>
            <person name="Bradbury M."/>
            <person name="Lacey E."/>
            <person name="Busk P.K."/>
            <person name="Pilgaard B."/>
            <person name="Chooi Y.H."/>
            <person name="Piggott A.M."/>
        </authorList>
    </citation>
    <scope>NUCLEOTIDE SEQUENCE [LARGE SCALE GENOMIC DNA]</scope>
    <source>
        <strain evidence="3 4">FRR 5400</strain>
    </source>
</reference>
<dbReference type="InterPro" id="IPR036574">
    <property type="entry name" value="Scorpion_toxin-like_sf"/>
</dbReference>
<dbReference type="EMBL" id="SPNV01000116">
    <property type="protein sequence ID" value="KAF5860884.1"/>
    <property type="molecule type" value="Genomic_DNA"/>
</dbReference>
<dbReference type="Proteomes" id="UP000541154">
    <property type="component" value="Unassembled WGS sequence"/>
</dbReference>
<dbReference type="Proteomes" id="UP000326877">
    <property type="component" value="Unassembled WGS sequence"/>
</dbReference>
<sequence length="55" mass="5880">MGIPLRDIVLSADTSCQVHGGDDIADVTCRTTCINQGSGWTGGYCDDQQICHCTF</sequence>
<evidence type="ECO:0000313" key="3">
    <source>
        <dbReference type="EMBL" id="KAF5860884.1"/>
    </source>
</evidence>
<dbReference type="EMBL" id="ML735224">
    <property type="protein sequence ID" value="KAE8394340.1"/>
    <property type="molecule type" value="Genomic_DNA"/>
</dbReference>
<protein>
    <recommendedName>
        <fullName evidence="5">Invertebrate defensins family profile domain-containing protein</fullName>
    </recommendedName>
</protein>
<evidence type="ECO:0000256" key="1">
    <source>
        <dbReference type="ARBA" id="ARBA00007085"/>
    </source>
</evidence>
<evidence type="ECO:0008006" key="5">
    <source>
        <dbReference type="Google" id="ProtNLM"/>
    </source>
</evidence>
<comment type="similarity">
    <text evidence="1">Belongs to the invertebrate defensin family.</text>
</comment>
<dbReference type="AlphaFoldDB" id="A0A5N6G8T3"/>
<accession>A0A5N6G8T3</accession>
<evidence type="ECO:0000313" key="2">
    <source>
        <dbReference type="EMBL" id="KAE8394340.1"/>
    </source>
</evidence>
<accession>A0A8H6A675</accession>
<gene>
    <name evidence="2" type="ORF">BDV23DRAFT_179822</name>
    <name evidence="3" type="ORF">ETB97_000975</name>
</gene>
<proteinExistence type="inferred from homology"/>
<dbReference type="OMA" id="QICHCTF"/>